<dbReference type="EMBL" id="CP013125">
    <property type="protein sequence ID" value="ALN21850.1"/>
    <property type="molecule type" value="Genomic_DNA"/>
</dbReference>
<protein>
    <submittedName>
        <fullName evidence="1">Uncharacterized protein</fullName>
    </submittedName>
</protein>
<gene>
    <name evidence="1" type="ORF">DW68_024545</name>
</gene>
<keyword evidence="2" id="KW-1185">Reference proteome</keyword>
<accession>A0ABM5W3N4</accession>
<proteinExistence type="predicted"/>
<evidence type="ECO:0000313" key="2">
    <source>
        <dbReference type="Proteomes" id="UP000028530"/>
    </source>
</evidence>
<dbReference type="Proteomes" id="UP000028530">
    <property type="component" value="Plasmid pPME5"/>
</dbReference>
<keyword evidence="1" id="KW-0614">Plasmid</keyword>
<sequence>MDGARDIQFDVADTLSWSAVNLLAIRLPHDDMQHISISRYFHMDCISDLDTTRRTISGLSHCGIRTAFSCQCICD</sequence>
<reference evidence="1 2" key="1">
    <citation type="submission" date="2015-11" db="EMBL/GenBank/DDBJ databases">
        <authorList>
            <person name="Chong T.M."/>
            <person name="Chan K.G."/>
            <person name="Dessaux Y."/>
        </authorList>
    </citation>
    <scope>NUCLEOTIDE SEQUENCE [LARGE SCALE GENOMIC DNA]</scope>
    <source>
        <strain evidence="1 2">S5.2</strain>
        <plasmid evidence="2">Plasmid</plasmid>
    </source>
</reference>
<name>A0ABM5W3N4_ECTME</name>
<geneLocation type="plasmid" evidence="2"/>
<organism evidence="1 2">
    <name type="scientific">Ectopseudomonas mendocina S5.2</name>
    <dbReference type="NCBI Taxonomy" id="1225174"/>
    <lineage>
        <taxon>Bacteria</taxon>
        <taxon>Pseudomonadati</taxon>
        <taxon>Pseudomonadota</taxon>
        <taxon>Gammaproteobacteria</taxon>
        <taxon>Pseudomonadales</taxon>
        <taxon>Pseudomonadaceae</taxon>
        <taxon>Ectopseudomonas</taxon>
    </lineage>
</organism>
<evidence type="ECO:0000313" key="1">
    <source>
        <dbReference type="EMBL" id="ALN21850.1"/>
    </source>
</evidence>